<dbReference type="RefSeq" id="WP_130077382.1">
    <property type="nucleotide sequence ID" value="NZ_RSCO01000019.1"/>
</dbReference>
<evidence type="ECO:0000313" key="2">
    <source>
        <dbReference type="Proteomes" id="UP000293613"/>
    </source>
</evidence>
<protein>
    <submittedName>
        <fullName evidence="1">Uncharacterized protein</fullName>
    </submittedName>
</protein>
<name>A0A8B3RJJ0_BIFAN</name>
<proteinExistence type="predicted"/>
<dbReference type="Proteomes" id="UP000293613">
    <property type="component" value="Unassembled WGS sequence"/>
</dbReference>
<reference evidence="1 2" key="1">
    <citation type="journal article" date="2019" name="Appl. Environ. Microbiol.">
        <title>Dissecting the evolutionary development of the Bifidobacterium animalis species through comparative genomics analyses.</title>
        <authorList>
            <person name="Lugli G.A."/>
            <person name="Mancino W."/>
            <person name="Milani C."/>
            <person name="Duranti S."/>
            <person name="Mancabelli L."/>
            <person name="Napoli S."/>
            <person name="Mangifesta M."/>
            <person name="Viappiani A."/>
            <person name="Anzalone R."/>
            <person name="Longhi G."/>
            <person name="van Sinderen D."/>
            <person name="Ventura M."/>
            <person name="Turroni F."/>
        </authorList>
    </citation>
    <scope>NUCLEOTIDE SEQUENCE [LARGE SCALE GENOMIC DNA]</scope>
    <source>
        <strain evidence="1 2">2011B</strain>
    </source>
</reference>
<evidence type="ECO:0000313" key="1">
    <source>
        <dbReference type="EMBL" id="RYM95448.1"/>
    </source>
</evidence>
<dbReference type="AlphaFoldDB" id="A0A8B3RJJ0"/>
<organism evidence="1 2">
    <name type="scientific">Bifidobacterium animalis subsp. lactis</name>
    <name type="common">Bifidobacterium lactis</name>
    <dbReference type="NCBI Taxonomy" id="302911"/>
    <lineage>
        <taxon>Bacteria</taxon>
        <taxon>Bacillati</taxon>
        <taxon>Actinomycetota</taxon>
        <taxon>Actinomycetes</taxon>
        <taxon>Bifidobacteriales</taxon>
        <taxon>Bifidobacteriaceae</taxon>
        <taxon>Bifidobacterium</taxon>
    </lineage>
</organism>
<sequence>MDGTYEYGDKLPVVHMDAVDGEPDGTMTVVLMAGRTHAGTRELQPLLTIDLDRLNSGEESTSESPVMLGSLSYGMLVELYAHYHFVLDELAALLQIGVEGMHETMDELAAQVVAKQGVKDAERYANGEPKNRS</sequence>
<accession>A0A8B3RJJ0</accession>
<gene>
    <name evidence="1" type="ORF">PG2011B_0726</name>
</gene>
<dbReference type="EMBL" id="RSCO01000019">
    <property type="protein sequence ID" value="RYM95448.1"/>
    <property type="molecule type" value="Genomic_DNA"/>
</dbReference>
<comment type="caution">
    <text evidence="1">The sequence shown here is derived from an EMBL/GenBank/DDBJ whole genome shotgun (WGS) entry which is preliminary data.</text>
</comment>